<reference evidence="2" key="1">
    <citation type="submission" date="2021-06" db="EMBL/GenBank/DDBJ databases">
        <authorList>
            <person name="Hodson N. C."/>
            <person name="Mongue J. A."/>
            <person name="Jaron S. K."/>
        </authorList>
    </citation>
    <scope>NUCLEOTIDE SEQUENCE</scope>
</reference>
<evidence type="ECO:0000256" key="1">
    <source>
        <dbReference type="SAM" id="MobiDB-lite"/>
    </source>
</evidence>
<accession>A0A8J2LBF9</accession>
<organism evidence="2 3">
    <name type="scientific">Allacma fusca</name>
    <dbReference type="NCBI Taxonomy" id="39272"/>
    <lineage>
        <taxon>Eukaryota</taxon>
        <taxon>Metazoa</taxon>
        <taxon>Ecdysozoa</taxon>
        <taxon>Arthropoda</taxon>
        <taxon>Hexapoda</taxon>
        <taxon>Collembola</taxon>
        <taxon>Symphypleona</taxon>
        <taxon>Sminthuridae</taxon>
        <taxon>Allacma</taxon>
    </lineage>
</organism>
<keyword evidence="3" id="KW-1185">Reference proteome</keyword>
<sequence length="115" mass="13190">MRSLQKYMQRRNSESSVPESLKVSRRSSRMEEDNSEFQCDSESDESDVEDSQKTGTRDSNAMLDTWLAELDSLTTISASYARKGITSIQKRSIHNIKCAFGEGSAWWKKMRRQIG</sequence>
<evidence type="ECO:0000313" key="2">
    <source>
        <dbReference type="EMBL" id="CAG7829809.1"/>
    </source>
</evidence>
<dbReference type="Proteomes" id="UP000708208">
    <property type="component" value="Unassembled WGS sequence"/>
</dbReference>
<proteinExistence type="predicted"/>
<dbReference type="EMBL" id="CAJVCH010553045">
    <property type="protein sequence ID" value="CAG7829809.1"/>
    <property type="molecule type" value="Genomic_DNA"/>
</dbReference>
<gene>
    <name evidence="2" type="ORF">AFUS01_LOCUS39652</name>
</gene>
<protein>
    <submittedName>
        <fullName evidence="2">Uncharacterized protein</fullName>
    </submittedName>
</protein>
<feature type="region of interest" description="Disordered" evidence="1">
    <location>
        <begin position="1"/>
        <end position="60"/>
    </location>
</feature>
<dbReference type="AlphaFoldDB" id="A0A8J2LBF9"/>
<feature type="compositionally biased region" description="Acidic residues" evidence="1">
    <location>
        <begin position="33"/>
        <end position="49"/>
    </location>
</feature>
<name>A0A8J2LBF9_9HEXA</name>
<comment type="caution">
    <text evidence="2">The sequence shown here is derived from an EMBL/GenBank/DDBJ whole genome shotgun (WGS) entry which is preliminary data.</text>
</comment>
<evidence type="ECO:0000313" key="3">
    <source>
        <dbReference type="Proteomes" id="UP000708208"/>
    </source>
</evidence>